<keyword evidence="9 11" id="KW-0460">Magnesium</keyword>
<dbReference type="KEGG" id="axl:AXY_03090"/>
<keyword evidence="6 11" id="KW-0547">Nucleotide-binding</keyword>
<evidence type="ECO:0000256" key="10">
    <source>
        <dbReference type="ARBA" id="ARBA00022977"/>
    </source>
</evidence>
<evidence type="ECO:0000313" key="12">
    <source>
        <dbReference type="EMBL" id="BAM46441.1"/>
    </source>
</evidence>
<dbReference type="UniPathway" id="UPA00060">
    <property type="reaction ID" value="UER00139"/>
</dbReference>
<dbReference type="OrthoDB" id="9778146at2"/>
<keyword evidence="7 11" id="KW-0418">Kinase</keyword>
<keyword evidence="5 11" id="KW-0479">Metal-binding</keyword>
<proteinExistence type="inferred from homology"/>
<dbReference type="GO" id="GO:0004417">
    <property type="term" value="F:hydroxyethylthiazole kinase activity"/>
    <property type="evidence" value="ECO:0007669"/>
    <property type="project" value="UniProtKB-UniRule"/>
</dbReference>
<dbReference type="InterPro" id="IPR000417">
    <property type="entry name" value="Hyethyz_kinase"/>
</dbReference>
<evidence type="ECO:0000256" key="6">
    <source>
        <dbReference type="ARBA" id="ARBA00022741"/>
    </source>
</evidence>
<evidence type="ECO:0000256" key="7">
    <source>
        <dbReference type="ARBA" id="ARBA00022777"/>
    </source>
</evidence>
<dbReference type="InterPro" id="IPR029056">
    <property type="entry name" value="Ribokinase-like"/>
</dbReference>
<dbReference type="PATRIC" id="fig|698758.3.peg.312"/>
<keyword evidence="8 11" id="KW-0067">ATP-binding</keyword>
<dbReference type="PRINTS" id="PR01099">
    <property type="entry name" value="HYETHTZKNASE"/>
</dbReference>
<dbReference type="HAMAP" id="MF_00228">
    <property type="entry name" value="Thz_kinase"/>
    <property type="match status" value="1"/>
</dbReference>
<dbReference type="Proteomes" id="UP000006294">
    <property type="component" value="Chromosome"/>
</dbReference>
<dbReference type="AlphaFoldDB" id="K0J1U4"/>
<keyword evidence="4 11" id="KW-0808">Transferase</keyword>
<keyword evidence="13" id="KW-1185">Reference proteome</keyword>
<feature type="binding site" evidence="11">
    <location>
        <position position="192"/>
    </location>
    <ligand>
        <name>substrate</name>
    </ligand>
</feature>
<dbReference type="GO" id="GO:0005524">
    <property type="term" value="F:ATP binding"/>
    <property type="evidence" value="ECO:0007669"/>
    <property type="project" value="UniProtKB-UniRule"/>
</dbReference>
<dbReference type="NCBIfam" id="TIGR00694">
    <property type="entry name" value="thiM"/>
    <property type="match status" value="1"/>
</dbReference>
<dbReference type="EMBL" id="AP012050">
    <property type="protein sequence ID" value="BAM46441.1"/>
    <property type="molecule type" value="Genomic_DNA"/>
</dbReference>
<dbReference type="NCBIfam" id="NF006830">
    <property type="entry name" value="PRK09355.1"/>
    <property type="match status" value="1"/>
</dbReference>
<evidence type="ECO:0000256" key="9">
    <source>
        <dbReference type="ARBA" id="ARBA00022842"/>
    </source>
</evidence>
<protein>
    <recommendedName>
        <fullName evidence="11">Hydroxyethylthiazole kinase</fullName>
        <ecNumber evidence="11">2.7.1.50</ecNumber>
    </recommendedName>
    <alternativeName>
        <fullName evidence="11">4-methyl-5-beta-hydroxyethylthiazole kinase</fullName>
        <shortName evidence="11">TH kinase</shortName>
        <shortName evidence="11">Thz kinase</shortName>
    </alternativeName>
</protein>
<dbReference type="RefSeq" id="WP_015009047.1">
    <property type="nucleotide sequence ID" value="NC_018704.1"/>
</dbReference>
<dbReference type="GO" id="GO:0000287">
    <property type="term" value="F:magnesium ion binding"/>
    <property type="evidence" value="ECO:0007669"/>
    <property type="project" value="UniProtKB-UniRule"/>
</dbReference>
<evidence type="ECO:0000256" key="2">
    <source>
        <dbReference type="ARBA" id="ARBA00001946"/>
    </source>
</evidence>
<comment type="pathway">
    <text evidence="3 11">Cofactor biosynthesis; thiamine diphosphate biosynthesis; 4-methyl-5-(2-phosphoethyl)-thiazole from 5-(2-hydroxyethyl)-4-methylthiazole: step 1/1.</text>
</comment>
<dbReference type="Pfam" id="PF02110">
    <property type="entry name" value="HK"/>
    <property type="match status" value="1"/>
</dbReference>
<dbReference type="Gene3D" id="3.40.1190.20">
    <property type="match status" value="1"/>
</dbReference>
<comment type="function">
    <text evidence="11">Catalyzes the phosphorylation of the hydroxyl group of 4-methyl-5-beta-hydroxyethylthiazole (THZ).</text>
</comment>
<dbReference type="SUPFAM" id="SSF53613">
    <property type="entry name" value="Ribokinase-like"/>
    <property type="match status" value="1"/>
</dbReference>
<dbReference type="GO" id="GO:0009229">
    <property type="term" value="P:thiamine diphosphate biosynthetic process"/>
    <property type="evidence" value="ECO:0007669"/>
    <property type="project" value="UniProtKB-UniRule"/>
</dbReference>
<feature type="binding site" evidence="11">
    <location>
        <position position="165"/>
    </location>
    <ligand>
        <name>ATP</name>
        <dbReference type="ChEBI" id="CHEBI:30616"/>
    </ligand>
</feature>
<name>K0J1U4_AMPXN</name>
<sequence>MKQSIIKLVEQIKQERPLIHNITNQVVMNFTANGLYALGALPIMAHEKNEVKEIVAHADALVLNIGTLTTEILESMIVAGHAANKKGIPVVFDPVGVGVTTFRSHAAQRIMSEINLSLIRGNAAEISHLAGLRATARGVDASEVLDGPSIIKQSTQKLNVPILMTGKVDYIANQEILYQVSNGSELLTKVTGAGCLLSSIAGAFLAVSESCILAVVAAVSYFTIAAEKAAEKTSFPGQFQIELLDALSSITEADIIDRLCLEKVGE</sequence>
<reference evidence="12 13" key="1">
    <citation type="submission" date="2011-01" db="EMBL/GenBank/DDBJ databases">
        <title>Whole genome sequence of Amphibacillus xylinus NBRC 15112.</title>
        <authorList>
            <person name="Nakazawa H."/>
            <person name="Katano Y."/>
            <person name="Nakamura S."/>
            <person name="Sasagawa M."/>
            <person name="Fukada J."/>
            <person name="Arai T."/>
            <person name="Sasakura N."/>
            <person name="Mochizuki D."/>
            <person name="Hosoyama A."/>
            <person name="Harada K."/>
            <person name="Horikawa H."/>
            <person name="Kato Y."/>
            <person name="Harada T."/>
            <person name="Sasaki K."/>
            <person name="Sekiguchi M."/>
            <person name="Hodoyama M."/>
            <person name="Nishiko R."/>
            <person name="Narita H."/>
            <person name="Hanamaki A."/>
            <person name="Hata C."/>
            <person name="Konno Y."/>
            <person name="Niimura Y."/>
            <person name="Yamazaki S."/>
            <person name="Fujita N."/>
        </authorList>
    </citation>
    <scope>NUCLEOTIDE SEQUENCE [LARGE SCALE GENOMIC DNA]</scope>
    <source>
        <strain evidence="13">ATCC 51415 / DSM 6626 / JCM 7361 / LMG 17667 / NBRC 15112 / Ep01</strain>
    </source>
</reference>
<gene>
    <name evidence="11 12" type="primary">thiM</name>
    <name evidence="12" type="ordered locus">AXY_03090</name>
</gene>
<evidence type="ECO:0000256" key="3">
    <source>
        <dbReference type="ARBA" id="ARBA00004868"/>
    </source>
</evidence>
<evidence type="ECO:0000256" key="5">
    <source>
        <dbReference type="ARBA" id="ARBA00022723"/>
    </source>
</evidence>
<accession>K0J1U4</accession>
<comment type="catalytic activity">
    <reaction evidence="1 11">
        <text>5-(2-hydroxyethyl)-4-methylthiazole + ATP = 4-methyl-5-(2-phosphooxyethyl)-thiazole + ADP + H(+)</text>
        <dbReference type="Rhea" id="RHEA:24212"/>
        <dbReference type="ChEBI" id="CHEBI:15378"/>
        <dbReference type="ChEBI" id="CHEBI:17957"/>
        <dbReference type="ChEBI" id="CHEBI:30616"/>
        <dbReference type="ChEBI" id="CHEBI:58296"/>
        <dbReference type="ChEBI" id="CHEBI:456216"/>
        <dbReference type="EC" id="2.7.1.50"/>
    </reaction>
</comment>
<evidence type="ECO:0000256" key="1">
    <source>
        <dbReference type="ARBA" id="ARBA00001771"/>
    </source>
</evidence>
<dbReference type="GO" id="GO:0009228">
    <property type="term" value="P:thiamine biosynthetic process"/>
    <property type="evidence" value="ECO:0007669"/>
    <property type="project" value="UniProtKB-KW"/>
</dbReference>
<evidence type="ECO:0000256" key="8">
    <source>
        <dbReference type="ARBA" id="ARBA00022840"/>
    </source>
</evidence>
<dbReference type="CDD" id="cd01170">
    <property type="entry name" value="THZ_kinase"/>
    <property type="match status" value="1"/>
</dbReference>
<organism evidence="12 13">
    <name type="scientific">Amphibacillus xylanus (strain ATCC 51415 / DSM 6626 / JCM 7361 / LMG 17667 / NBRC 15112 / Ep01)</name>
    <dbReference type="NCBI Taxonomy" id="698758"/>
    <lineage>
        <taxon>Bacteria</taxon>
        <taxon>Bacillati</taxon>
        <taxon>Bacillota</taxon>
        <taxon>Bacilli</taxon>
        <taxon>Bacillales</taxon>
        <taxon>Bacillaceae</taxon>
        <taxon>Amphibacillus</taxon>
    </lineage>
</organism>
<dbReference type="STRING" id="698758.AXY_03090"/>
<evidence type="ECO:0000313" key="13">
    <source>
        <dbReference type="Proteomes" id="UP000006294"/>
    </source>
</evidence>
<feature type="binding site" evidence="11">
    <location>
        <position position="120"/>
    </location>
    <ligand>
        <name>ATP</name>
        <dbReference type="ChEBI" id="CHEBI:30616"/>
    </ligand>
</feature>
<evidence type="ECO:0000256" key="4">
    <source>
        <dbReference type="ARBA" id="ARBA00022679"/>
    </source>
</evidence>
<comment type="cofactor">
    <cofactor evidence="2 11">
        <name>Mg(2+)</name>
        <dbReference type="ChEBI" id="CHEBI:18420"/>
    </cofactor>
</comment>
<feature type="binding site" evidence="11">
    <location>
        <position position="44"/>
    </location>
    <ligand>
        <name>substrate</name>
    </ligand>
</feature>
<keyword evidence="10 11" id="KW-0784">Thiamine biosynthesis</keyword>
<evidence type="ECO:0000256" key="11">
    <source>
        <dbReference type="HAMAP-Rule" id="MF_00228"/>
    </source>
</evidence>
<comment type="similarity">
    <text evidence="11">Belongs to the Thz kinase family.</text>
</comment>
<dbReference type="PIRSF" id="PIRSF000513">
    <property type="entry name" value="Thz_kinase"/>
    <property type="match status" value="1"/>
</dbReference>
<dbReference type="HOGENOM" id="CLU_019943_0_1_9"/>
<dbReference type="eggNOG" id="COG2145">
    <property type="taxonomic scope" value="Bacteria"/>
</dbReference>
<dbReference type="EC" id="2.7.1.50" evidence="11"/>